<proteinExistence type="predicted"/>
<keyword evidence="1" id="KW-0472">Membrane</keyword>
<feature type="transmembrane region" description="Helical" evidence="1">
    <location>
        <begin position="42"/>
        <end position="65"/>
    </location>
</feature>
<sequence length="68" mass="7638">MCLLLLVFVLLLSLYCWLSCNKNIRRTLVAITGFQLFRTVESIGMGLGLRTLIVIIIVLMAVEVLNLV</sequence>
<name>O72593_9VIRU</name>
<evidence type="ECO:0000313" key="3">
    <source>
        <dbReference type="Proteomes" id="UP000203195"/>
    </source>
</evidence>
<keyword evidence="1" id="KW-1133">Transmembrane helix</keyword>
<organism evidence="2 3">
    <name type="scientific">Beet soil-borne mosaic virus</name>
    <dbReference type="NCBI Taxonomy" id="76343"/>
    <lineage>
        <taxon>Viruses</taxon>
        <taxon>Riboviria</taxon>
        <taxon>Orthornavirae</taxon>
        <taxon>Kitrinoviricota</taxon>
        <taxon>Alsuviricetes</taxon>
        <taxon>Hepelivirales</taxon>
        <taxon>Benyviridae</taxon>
        <taxon>Benyvirus</taxon>
        <taxon>Benyvirus solibetae</taxon>
    </lineage>
</organism>
<accession>O72593</accession>
<evidence type="ECO:0000313" key="2">
    <source>
        <dbReference type="EMBL" id="AAC18572.1"/>
    </source>
</evidence>
<evidence type="ECO:0000256" key="1">
    <source>
        <dbReference type="SAM" id="Phobius"/>
    </source>
</evidence>
<dbReference type="Proteomes" id="UP000203195">
    <property type="component" value="Genome"/>
</dbReference>
<keyword evidence="1" id="KW-0812">Transmembrane</keyword>
<protein>
    <submittedName>
        <fullName evidence="2">8kDa protein</fullName>
    </submittedName>
</protein>
<reference evidence="2 3" key="1">
    <citation type="journal article" date="2001" name="Arch. Virol.">
        <title>Complete nucleotide sequence and genome organization of Beet soilborne mosaic virus, a proposed member of the genus Benyvirus.</title>
        <authorList>
            <person name="Lee L."/>
            <person name="Telford E.B."/>
            <person name="Batten J.S."/>
            <person name="Scholthof K.B."/>
            <person name="Rush C.M."/>
        </authorList>
    </citation>
    <scope>NUCLEOTIDE SEQUENCE [LARGE SCALE GENOMIC DNA]</scope>
    <source>
        <strain evidence="2">EA</strain>
    </source>
</reference>
<dbReference type="EMBL" id="AF061869">
    <property type="protein sequence ID" value="AAC18572.1"/>
    <property type="molecule type" value="Genomic_RNA"/>
</dbReference>